<evidence type="ECO:0000256" key="1">
    <source>
        <dbReference type="SAM" id="SignalP"/>
    </source>
</evidence>
<accession>A0A2K4MM75</accession>
<dbReference type="EMBL" id="PPTF01000060">
    <property type="protein sequence ID" value="POA98191.1"/>
    <property type="molecule type" value="Genomic_DNA"/>
</dbReference>
<dbReference type="AlphaFoldDB" id="A0A2K4MM75"/>
<dbReference type="Pfam" id="PF11769">
    <property type="entry name" value="DUF3313"/>
    <property type="match status" value="1"/>
</dbReference>
<keyword evidence="1" id="KW-0732">Signal</keyword>
<organism evidence="2 3">
    <name type="scientific">Chromobacterium sinusclupearum</name>
    <dbReference type="NCBI Taxonomy" id="2077146"/>
    <lineage>
        <taxon>Bacteria</taxon>
        <taxon>Pseudomonadati</taxon>
        <taxon>Pseudomonadota</taxon>
        <taxon>Betaproteobacteria</taxon>
        <taxon>Neisseriales</taxon>
        <taxon>Chromobacteriaceae</taxon>
        <taxon>Chromobacterium</taxon>
    </lineage>
</organism>
<feature type="chain" id="PRO_5014434239" evidence="1">
    <location>
        <begin position="36"/>
        <end position="239"/>
    </location>
</feature>
<evidence type="ECO:0000313" key="2">
    <source>
        <dbReference type="EMBL" id="POA98191.1"/>
    </source>
</evidence>
<reference evidence="2 3" key="1">
    <citation type="submission" date="2018-01" db="EMBL/GenBank/DDBJ databases">
        <title>Genomic Sequence of Chromobacterium MWU13-2610 from wild cranberry bogs within the Cape Cod National Seashore.</title>
        <authorList>
            <person name="O'Hara-Hanley K."/>
            <person name="Soby S."/>
            <person name="Harrison A."/>
        </authorList>
    </citation>
    <scope>NUCLEOTIDE SEQUENCE [LARGE SCALE GENOMIC DNA]</scope>
    <source>
        <strain evidence="2 3">MWU13-2610</strain>
    </source>
</reference>
<comment type="caution">
    <text evidence="2">The sequence shown here is derived from an EMBL/GenBank/DDBJ whole genome shotgun (WGS) entry which is preliminary data.</text>
</comment>
<keyword evidence="3" id="KW-1185">Reference proteome</keyword>
<name>A0A2K4MM75_9NEIS</name>
<evidence type="ECO:0000313" key="3">
    <source>
        <dbReference type="Proteomes" id="UP000236416"/>
    </source>
</evidence>
<dbReference type="InterPro" id="IPR021747">
    <property type="entry name" value="DUF3313"/>
</dbReference>
<dbReference type="Proteomes" id="UP000236416">
    <property type="component" value="Unassembled WGS sequence"/>
</dbReference>
<feature type="signal peptide" evidence="1">
    <location>
        <begin position="1"/>
        <end position="35"/>
    </location>
</feature>
<protein>
    <submittedName>
        <fullName evidence="2">DUF3313 domain-containing protein</fullName>
    </submittedName>
</protein>
<gene>
    <name evidence="2" type="ORF">C2134_12100</name>
</gene>
<sequence length="239" mass="25960">MSAYFNRLTKEPTMKLSALTLCCALGLGLSLPAWSAGEAANSENLFTVPLSAFQQSKSNPDQRVYLKPGVDLKAYNAVLLEPLLFMRQAKDGNWELLQSGDENAIAAYFHQRMQAELTSAGVAMTQQAAPGVARLRVAVTAVSQDRPGVDAVDLLPIKAVFNLARLATGKEPYLLKIGSMAQLEDAQDGTLLAGTVNLRQNKKSKTKEEQMTLDLIKPLIDQWCKDSARQLAAHLGKTS</sequence>
<proteinExistence type="predicted"/>